<evidence type="ECO:0000313" key="3">
    <source>
        <dbReference type="Proteomes" id="UP001497457"/>
    </source>
</evidence>
<reference evidence="2" key="1">
    <citation type="submission" date="2024-10" db="EMBL/GenBank/DDBJ databases">
        <authorList>
            <person name="Ryan C."/>
        </authorList>
    </citation>
    <scope>NUCLEOTIDE SEQUENCE [LARGE SCALE GENOMIC DNA]</scope>
</reference>
<feature type="compositionally biased region" description="Acidic residues" evidence="1">
    <location>
        <begin position="208"/>
        <end position="217"/>
    </location>
</feature>
<dbReference type="Proteomes" id="UP001497457">
    <property type="component" value="Chromosome 15b"/>
</dbReference>
<protein>
    <submittedName>
        <fullName evidence="2">Uncharacterized protein</fullName>
    </submittedName>
</protein>
<accession>A0ABC8XPQ1</accession>
<feature type="region of interest" description="Disordered" evidence="1">
    <location>
        <begin position="206"/>
        <end position="237"/>
    </location>
</feature>
<sequence>MAPRALQMLTCFNIAVHVPLPAEGEGSAKTKRRWSGEIKRKILSSTRRERIAAVKEDEEPCDGNVLGKQRAPPERKVAEQQATTVVLRPALKPDIRSGPHDVATAAARIRERKGLRVRFDLPAEETIVAAPLEPPPRFPTGVLGKPLESFACSGPEMTAAFLASVIAAGDAGSDTPIDRELVAVWTKRKEACSRRSSYLRDYCPFQREEEDDEETEESRETTTPLPAETDRAETAPPLVKTEVEFVKVIRSSYLLKDDFISRCAAEEEAAGGRRRRPSGAVQELKAS</sequence>
<gene>
    <name evidence="2" type="ORF">URODEC1_LOCUS26446</name>
</gene>
<feature type="region of interest" description="Disordered" evidence="1">
    <location>
        <begin position="267"/>
        <end position="287"/>
    </location>
</feature>
<evidence type="ECO:0000313" key="2">
    <source>
        <dbReference type="EMBL" id="CAL4930455.1"/>
    </source>
</evidence>
<proteinExistence type="predicted"/>
<name>A0ABC8XPQ1_9POAL</name>
<evidence type="ECO:0000256" key="1">
    <source>
        <dbReference type="SAM" id="MobiDB-lite"/>
    </source>
</evidence>
<organism evidence="2 3">
    <name type="scientific">Urochloa decumbens</name>
    <dbReference type="NCBI Taxonomy" id="240449"/>
    <lineage>
        <taxon>Eukaryota</taxon>
        <taxon>Viridiplantae</taxon>
        <taxon>Streptophyta</taxon>
        <taxon>Embryophyta</taxon>
        <taxon>Tracheophyta</taxon>
        <taxon>Spermatophyta</taxon>
        <taxon>Magnoliopsida</taxon>
        <taxon>Liliopsida</taxon>
        <taxon>Poales</taxon>
        <taxon>Poaceae</taxon>
        <taxon>PACMAD clade</taxon>
        <taxon>Panicoideae</taxon>
        <taxon>Panicodae</taxon>
        <taxon>Paniceae</taxon>
        <taxon>Melinidinae</taxon>
        <taxon>Urochloa</taxon>
    </lineage>
</organism>
<dbReference type="AlphaFoldDB" id="A0ABC8XPQ1"/>
<keyword evidence="3" id="KW-1185">Reference proteome</keyword>
<dbReference type="EMBL" id="OZ075125">
    <property type="protein sequence ID" value="CAL4930455.1"/>
    <property type="molecule type" value="Genomic_DNA"/>
</dbReference>